<dbReference type="GO" id="GO:0005524">
    <property type="term" value="F:ATP binding"/>
    <property type="evidence" value="ECO:0007669"/>
    <property type="project" value="InterPro"/>
</dbReference>
<dbReference type="InterPro" id="IPR027417">
    <property type="entry name" value="P-loop_NTPase"/>
</dbReference>
<proteinExistence type="predicted"/>
<gene>
    <name evidence="2" type="ORF">UFOPK3772_03607</name>
</gene>
<dbReference type="AlphaFoldDB" id="A0A6J7M6Z9"/>
<dbReference type="Gene3D" id="3.40.50.300">
    <property type="entry name" value="P-loop containing nucleotide triphosphate hydrolases"/>
    <property type="match status" value="1"/>
</dbReference>
<dbReference type="EMBL" id="CAFBNE010000243">
    <property type="protein sequence ID" value="CAB4974323.1"/>
    <property type="molecule type" value="Genomic_DNA"/>
</dbReference>
<evidence type="ECO:0000259" key="1">
    <source>
        <dbReference type="Pfam" id="PF01695"/>
    </source>
</evidence>
<organism evidence="2">
    <name type="scientific">freshwater metagenome</name>
    <dbReference type="NCBI Taxonomy" id="449393"/>
    <lineage>
        <taxon>unclassified sequences</taxon>
        <taxon>metagenomes</taxon>
        <taxon>ecological metagenomes</taxon>
    </lineage>
</organism>
<dbReference type="PANTHER" id="PTHR30050">
    <property type="entry name" value="CHROMOSOMAL REPLICATION INITIATOR PROTEIN DNAA"/>
    <property type="match status" value="1"/>
</dbReference>
<reference evidence="2" key="1">
    <citation type="submission" date="2020-05" db="EMBL/GenBank/DDBJ databases">
        <authorList>
            <person name="Chiriac C."/>
            <person name="Salcher M."/>
            <person name="Ghai R."/>
            <person name="Kavagutti S V."/>
        </authorList>
    </citation>
    <scope>NUCLEOTIDE SEQUENCE</scope>
</reference>
<dbReference type="InterPro" id="IPR002611">
    <property type="entry name" value="IstB_ATP-bd"/>
</dbReference>
<sequence length="128" mass="14960">MSNKACQQYRKVLYLPAGELFDRLTIAERTDSKKRLLDALVKVELLIIDDWFLTTPSRQQVQQLHTLIDRRHKTASTIHCTQLPPDQWHDRMDEKILADAIVDRIVTNAHATVLHCDDSMRKHFTQID</sequence>
<protein>
    <submittedName>
        <fullName evidence="2">Unannotated protein</fullName>
    </submittedName>
</protein>
<dbReference type="SUPFAM" id="SSF52540">
    <property type="entry name" value="P-loop containing nucleoside triphosphate hydrolases"/>
    <property type="match status" value="1"/>
</dbReference>
<dbReference type="GO" id="GO:0006260">
    <property type="term" value="P:DNA replication"/>
    <property type="evidence" value="ECO:0007669"/>
    <property type="project" value="TreeGrafter"/>
</dbReference>
<name>A0A6J7M6Z9_9ZZZZ</name>
<accession>A0A6J7M6Z9</accession>
<feature type="domain" description="IstB-like ATP-binding" evidence="1">
    <location>
        <begin position="1"/>
        <end position="123"/>
    </location>
</feature>
<evidence type="ECO:0000313" key="2">
    <source>
        <dbReference type="EMBL" id="CAB4974323.1"/>
    </source>
</evidence>
<dbReference type="PANTHER" id="PTHR30050:SF4">
    <property type="entry name" value="ATP-BINDING PROTEIN RV3427C IN INSERTION SEQUENCE-RELATED"/>
    <property type="match status" value="1"/>
</dbReference>
<dbReference type="Pfam" id="PF01695">
    <property type="entry name" value="IstB_IS21"/>
    <property type="match status" value="1"/>
</dbReference>